<protein>
    <submittedName>
        <fullName evidence="4">Putative secreted protein (Por secretion system target)</fullName>
    </submittedName>
</protein>
<accession>A0A495NYE7</accession>
<sequence>GSLALSSNYILNYTGAAFDITQLTIAVTADAQTKTYGDADPSLTYGFSPALVSGDSFSGSLSRTGDENVGNYLVEQGSLALSSNYILNYTGAAFDITQLTIAVTADAQTKTYGDADPSLTYGFSPALVSGDSFSGTLSRTGDENVGNYAIEQGSLALSSNYILNYTGAAFDITQLTIAVTADAQTKTYGDADPSLTYGFSPALVSGDSFSGSLSRTGDENVGNYLVEQGSLALSSNYILNYTGAAFDITQLTIAVTADAQTKTYGDADPSLTYGFSPALVSGDSFNGTLSRTGDENVGNYLVEQGSLALSSNYILNYTGAAFEITAKTLTVTAVDKSKFCGQTITFTGNEFTQVGLVNGDVISSTTIISDGAISSASATGSPYAINISGAIGTGLSNYNIFYVPGELTVKTVTLDVTNAQMPRSINEDVIVTIGVKDGTTNLTGVLVTLNVVGFGSPTTTSINGIARFNLGKLDANLYPITAMAGGCSATDIVFLPIYDPAGGFVTGGGWIDSPVGAMTGSNADAVGKANFGFNAKYKTGKNNTNEVDGNTNFQFKAGDLHFSSATHDNMQLVISGAKATYTGTGTVNGVGNHKFRVIAIDGDVNGGGGTDKFRIMIWDNNSSSSLLYDNKRGVSEVSDDATVIGGGSIVIHKPKGNSKAQEVVTKDTPIIMQDLQPEILETLAMYPNPVVSASTLSFSLKEDSKVILRVYDYSGRLVETLFSGFVRALENKDINFERKNLMSGIYIVKLTTQNGQSYDKRIIVE</sequence>
<dbReference type="NCBIfam" id="TIGR04183">
    <property type="entry name" value="Por_Secre_tail"/>
    <property type="match status" value="1"/>
</dbReference>
<dbReference type="Proteomes" id="UP000276282">
    <property type="component" value="Unassembled WGS sequence"/>
</dbReference>
<dbReference type="Pfam" id="PF18676">
    <property type="entry name" value="MBG_2"/>
    <property type="match status" value="5"/>
</dbReference>
<dbReference type="InterPro" id="IPR026444">
    <property type="entry name" value="Secre_tail"/>
</dbReference>
<evidence type="ECO:0000313" key="5">
    <source>
        <dbReference type="Proteomes" id="UP000276282"/>
    </source>
</evidence>
<dbReference type="InterPro" id="IPR041286">
    <property type="entry name" value="MBG_2"/>
</dbReference>
<feature type="domain" description="MBG" evidence="2">
    <location>
        <begin position="178"/>
        <end position="246"/>
    </location>
</feature>
<evidence type="ECO:0000256" key="1">
    <source>
        <dbReference type="ARBA" id="ARBA00022729"/>
    </source>
</evidence>
<feature type="non-terminal residue" evidence="4">
    <location>
        <position position="1"/>
    </location>
</feature>
<feature type="domain" description="MBG" evidence="2">
    <location>
        <begin position="102"/>
        <end position="170"/>
    </location>
</feature>
<keyword evidence="5" id="KW-1185">Reference proteome</keyword>
<dbReference type="EMBL" id="RBLG01000005">
    <property type="protein sequence ID" value="RKS43471.1"/>
    <property type="molecule type" value="Genomic_DNA"/>
</dbReference>
<proteinExistence type="predicted"/>
<evidence type="ECO:0000313" key="4">
    <source>
        <dbReference type="EMBL" id="RKS43471.1"/>
    </source>
</evidence>
<keyword evidence="1" id="KW-0732">Signal</keyword>
<name>A0A495NYE7_9FLAO</name>
<dbReference type="RefSeq" id="WP_147405662.1">
    <property type="nucleotide sequence ID" value="NZ_RBLG01000005.1"/>
</dbReference>
<feature type="domain" description="MBG" evidence="2">
    <location>
        <begin position="254"/>
        <end position="322"/>
    </location>
</feature>
<reference evidence="4 5" key="1">
    <citation type="submission" date="2018-10" db="EMBL/GenBank/DDBJ databases">
        <title>Genomic Encyclopedia of Archaeal and Bacterial Type Strains, Phase II (KMG-II): from individual species to whole genera.</title>
        <authorList>
            <person name="Goeker M."/>
        </authorList>
    </citation>
    <scope>NUCLEOTIDE SEQUENCE [LARGE SCALE GENOMIC DNA]</scope>
    <source>
        <strain evidence="4 5">DSM 19839</strain>
    </source>
</reference>
<evidence type="ECO:0000259" key="3">
    <source>
        <dbReference type="Pfam" id="PF18962"/>
    </source>
</evidence>
<comment type="caution">
    <text evidence="4">The sequence shown here is derived from an EMBL/GenBank/DDBJ whole genome shotgun (WGS) entry which is preliminary data.</text>
</comment>
<feature type="domain" description="Secretion system C-terminal sorting" evidence="3">
    <location>
        <begin position="685"/>
        <end position="763"/>
    </location>
</feature>
<organism evidence="4 5">
    <name type="scientific">Gillisia mitskevichiae</name>
    <dbReference type="NCBI Taxonomy" id="270921"/>
    <lineage>
        <taxon>Bacteria</taxon>
        <taxon>Pseudomonadati</taxon>
        <taxon>Bacteroidota</taxon>
        <taxon>Flavobacteriia</taxon>
        <taxon>Flavobacteriales</taxon>
        <taxon>Flavobacteriaceae</taxon>
        <taxon>Gillisia</taxon>
    </lineage>
</organism>
<feature type="domain" description="MBG" evidence="2">
    <location>
        <begin position="26"/>
        <end position="94"/>
    </location>
</feature>
<gene>
    <name evidence="4" type="ORF">BC962_3029</name>
</gene>
<dbReference type="Pfam" id="PF18962">
    <property type="entry name" value="Por_Secre_tail"/>
    <property type="match status" value="1"/>
</dbReference>
<evidence type="ECO:0000259" key="2">
    <source>
        <dbReference type="Pfam" id="PF18676"/>
    </source>
</evidence>
<dbReference type="OrthoDB" id="1121493at2"/>
<dbReference type="AlphaFoldDB" id="A0A495NYE7"/>
<feature type="domain" description="MBG" evidence="2">
    <location>
        <begin position="329"/>
        <end position="408"/>
    </location>
</feature>